<keyword evidence="2" id="KW-1185">Reference proteome</keyword>
<dbReference type="AlphaFoldDB" id="A0ABD2HTL3"/>
<dbReference type="EMBL" id="JBICCN010000389">
    <property type="protein sequence ID" value="KAL3071669.1"/>
    <property type="molecule type" value="Genomic_DNA"/>
</dbReference>
<evidence type="ECO:0000313" key="2">
    <source>
        <dbReference type="Proteomes" id="UP001620645"/>
    </source>
</evidence>
<comment type="caution">
    <text evidence="1">The sequence shown here is derived from an EMBL/GenBank/DDBJ whole genome shotgun (WGS) entry which is preliminary data.</text>
</comment>
<accession>A0ABD2HTL3</accession>
<protein>
    <submittedName>
        <fullName evidence="1">Uncharacterized protein</fullName>
    </submittedName>
</protein>
<name>A0ABD2HTL3_HETSC</name>
<organism evidence="1 2">
    <name type="scientific">Heterodera schachtii</name>
    <name type="common">Sugarbeet cyst nematode worm</name>
    <name type="synonym">Tylenchus schachtii</name>
    <dbReference type="NCBI Taxonomy" id="97005"/>
    <lineage>
        <taxon>Eukaryota</taxon>
        <taxon>Metazoa</taxon>
        <taxon>Ecdysozoa</taxon>
        <taxon>Nematoda</taxon>
        <taxon>Chromadorea</taxon>
        <taxon>Rhabditida</taxon>
        <taxon>Tylenchina</taxon>
        <taxon>Tylenchomorpha</taxon>
        <taxon>Tylenchoidea</taxon>
        <taxon>Heteroderidae</taxon>
        <taxon>Heteroderinae</taxon>
        <taxon>Heterodera</taxon>
    </lineage>
</organism>
<gene>
    <name evidence="1" type="ORF">niasHS_016344</name>
</gene>
<reference evidence="1 2" key="1">
    <citation type="submission" date="2024-10" db="EMBL/GenBank/DDBJ databases">
        <authorList>
            <person name="Kim D."/>
        </authorList>
    </citation>
    <scope>NUCLEOTIDE SEQUENCE [LARGE SCALE GENOMIC DNA]</scope>
    <source>
        <strain evidence="1">Taebaek</strain>
    </source>
</reference>
<proteinExistence type="predicted"/>
<dbReference type="Proteomes" id="UP001620645">
    <property type="component" value="Unassembled WGS sequence"/>
</dbReference>
<evidence type="ECO:0000313" key="1">
    <source>
        <dbReference type="EMBL" id="KAL3071669.1"/>
    </source>
</evidence>
<sequence length="141" mass="16222">MKKLRTYELHGVAAELMRFVHKDDPTPNSPRWPDGHPRELKWFGREAEERATPAAKRKWSENAQRSCIAFFVEQKFRQNQHLAALLLATTTCGLRKRVKTKSGPLDTTKTTHSCATTHQKMAHLGEIGWSHPHELEDENVQ</sequence>